<dbReference type="EMBL" id="QUQM01000006">
    <property type="protein sequence ID" value="KAA8644366.1"/>
    <property type="molecule type" value="Genomic_DNA"/>
</dbReference>
<protein>
    <submittedName>
        <fullName evidence="2">Uncharacterized protein</fullName>
    </submittedName>
</protein>
<dbReference type="OrthoDB" id="4492562at2759"/>
<dbReference type="Pfam" id="PF12796">
    <property type="entry name" value="Ank_2"/>
    <property type="match status" value="1"/>
</dbReference>
<comment type="caution">
    <text evidence="2">The sequence shown here is derived from an EMBL/GenBank/DDBJ whole genome shotgun (WGS) entry which is preliminary data.</text>
</comment>
<evidence type="ECO:0000256" key="1">
    <source>
        <dbReference type="PROSITE-ProRule" id="PRU00023"/>
    </source>
</evidence>
<feature type="repeat" description="ANK" evidence="1">
    <location>
        <begin position="51"/>
        <end position="83"/>
    </location>
</feature>
<gene>
    <name evidence="2" type="ORF">ATNIH1004_008567</name>
</gene>
<dbReference type="Gene3D" id="1.25.40.20">
    <property type="entry name" value="Ankyrin repeat-containing domain"/>
    <property type="match status" value="1"/>
</dbReference>
<dbReference type="GeneID" id="54331269"/>
<sequence length="100" mass="10980">MQLSEVMWRCYNRGEGRLWRHSPPLCAYNGHTTAVKRLIAVGVAAQERTESGETPLHIVAGAGHLGVSQYLTDPGVPIEGKDDFGNTPSIMRQEMAMSKL</sequence>
<dbReference type="PROSITE" id="PS50088">
    <property type="entry name" value="ANK_REPEAT"/>
    <property type="match status" value="1"/>
</dbReference>
<dbReference type="InterPro" id="IPR036770">
    <property type="entry name" value="Ankyrin_rpt-contain_sf"/>
</dbReference>
<dbReference type="Proteomes" id="UP000324241">
    <property type="component" value="Unassembled WGS sequence"/>
</dbReference>
<organism evidence="2 3">
    <name type="scientific">Aspergillus tanneri</name>
    <dbReference type="NCBI Taxonomy" id="1220188"/>
    <lineage>
        <taxon>Eukaryota</taxon>
        <taxon>Fungi</taxon>
        <taxon>Dikarya</taxon>
        <taxon>Ascomycota</taxon>
        <taxon>Pezizomycotina</taxon>
        <taxon>Eurotiomycetes</taxon>
        <taxon>Eurotiomycetidae</taxon>
        <taxon>Eurotiales</taxon>
        <taxon>Aspergillaceae</taxon>
        <taxon>Aspergillus</taxon>
        <taxon>Aspergillus subgen. Circumdati</taxon>
    </lineage>
</organism>
<accession>A0A5M9MF35</accession>
<evidence type="ECO:0000313" key="2">
    <source>
        <dbReference type="EMBL" id="KAA8644366.1"/>
    </source>
</evidence>
<dbReference type="AlphaFoldDB" id="A0A5M9MF35"/>
<keyword evidence="1" id="KW-0040">ANK repeat</keyword>
<dbReference type="RefSeq" id="XP_033423727.1">
    <property type="nucleotide sequence ID" value="XM_033573175.1"/>
</dbReference>
<evidence type="ECO:0000313" key="3">
    <source>
        <dbReference type="Proteomes" id="UP000324241"/>
    </source>
</evidence>
<proteinExistence type="predicted"/>
<dbReference type="PROSITE" id="PS50297">
    <property type="entry name" value="ANK_REP_REGION"/>
    <property type="match status" value="1"/>
</dbReference>
<name>A0A5M9MF35_9EURO</name>
<reference evidence="2 3" key="1">
    <citation type="submission" date="2019-08" db="EMBL/GenBank/DDBJ databases">
        <title>The genome sequence of a newly discovered highly antifungal drug resistant Aspergillus species, Aspergillus tanneri NIH 1004.</title>
        <authorList>
            <person name="Mounaud S."/>
            <person name="Singh I."/>
            <person name="Joardar V."/>
            <person name="Pakala S."/>
            <person name="Pakala S."/>
            <person name="Venepally P."/>
            <person name="Chung J.K."/>
            <person name="Losada L."/>
            <person name="Nierman W.C."/>
        </authorList>
    </citation>
    <scope>NUCLEOTIDE SEQUENCE [LARGE SCALE GENOMIC DNA]</scope>
    <source>
        <strain evidence="2 3">NIH1004</strain>
    </source>
</reference>
<dbReference type="InterPro" id="IPR002110">
    <property type="entry name" value="Ankyrin_rpt"/>
</dbReference>
<dbReference type="SUPFAM" id="SSF48403">
    <property type="entry name" value="Ankyrin repeat"/>
    <property type="match status" value="1"/>
</dbReference>